<comment type="subcellular location">
    <subcellularLocation>
        <location evidence="3 19">Cytoplasm</location>
    </subcellularLocation>
</comment>
<dbReference type="InterPro" id="IPR016169">
    <property type="entry name" value="FAD-bd_PCMH_sub2"/>
</dbReference>
<name>A0A2S7WML4_9FLAO</name>
<dbReference type="AlphaFoldDB" id="A0A2S7WML4"/>
<comment type="function">
    <text evidence="2 19">Cell wall formation.</text>
</comment>
<reference evidence="21 22" key="1">
    <citation type="submission" date="2016-12" db="EMBL/GenBank/DDBJ databases">
        <title>Trade-off between light-utilization and light-protection in marine flavobacteria.</title>
        <authorList>
            <person name="Kumagai Y."/>
            <person name="Yoshizawa S."/>
            <person name="Kogure K."/>
            <person name="Iwasaki W."/>
        </authorList>
    </citation>
    <scope>NUCLEOTIDE SEQUENCE [LARGE SCALE GENOMIC DNA]</scope>
    <source>
        <strain evidence="21 22">NBRC 108759</strain>
    </source>
</reference>
<dbReference type="PANTHER" id="PTHR21071:SF4">
    <property type="entry name" value="UDP-N-ACETYLENOLPYRUVOYLGLUCOSAMINE REDUCTASE"/>
    <property type="match status" value="1"/>
</dbReference>
<comment type="similarity">
    <text evidence="19">Belongs to the MurB family.</text>
</comment>
<dbReference type="SUPFAM" id="SSF56194">
    <property type="entry name" value="Uridine diphospho-N-Acetylenolpyruvylglucosamine reductase, MurB, C-terminal domain"/>
    <property type="match status" value="1"/>
</dbReference>
<dbReference type="InterPro" id="IPR011601">
    <property type="entry name" value="MurB_C"/>
</dbReference>
<dbReference type="GO" id="GO:0009252">
    <property type="term" value="P:peptidoglycan biosynthetic process"/>
    <property type="evidence" value="ECO:0007669"/>
    <property type="project" value="UniProtKB-UniRule"/>
</dbReference>
<evidence type="ECO:0000256" key="16">
    <source>
        <dbReference type="ARBA" id="ARBA00023316"/>
    </source>
</evidence>
<dbReference type="InterPro" id="IPR036318">
    <property type="entry name" value="FAD-bd_PCMH-like_sf"/>
</dbReference>
<comment type="catalytic activity">
    <reaction evidence="18 19">
        <text>UDP-N-acetyl-alpha-D-muramate + NADP(+) = UDP-N-acetyl-3-O-(1-carboxyvinyl)-alpha-D-glucosamine + NADPH + H(+)</text>
        <dbReference type="Rhea" id="RHEA:12248"/>
        <dbReference type="ChEBI" id="CHEBI:15378"/>
        <dbReference type="ChEBI" id="CHEBI:57783"/>
        <dbReference type="ChEBI" id="CHEBI:58349"/>
        <dbReference type="ChEBI" id="CHEBI:68483"/>
        <dbReference type="ChEBI" id="CHEBI:70757"/>
        <dbReference type="EC" id="1.3.1.98"/>
    </reaction>
</comment>
<sequence>MNILENISLKNYNTFGIDVTAKRFISINSVYQLQQLLKTEKDIFLISGGSNMLLTKDIEKLVVHIDIKGISIDRENNNDIYITVNAGENWHDFVLWCVSNNYGGIENLSLIPGNVGTCPIQNIGAYGVEVKDTITKVVALEIESGKLVQFSNEECNFGYRNSIFKNELKGKFILTVVGFKLTKNSHILNTSYGAIETELVSKNIKKPTLKNISDAVIAIRKSKLPDPKEIGNSGSFFKNPVISKTLFLELQKEYPNIPNYPVISSEVEKHQARVKVPAGWLIEQAGFKGKRFGEFGVHEKQALVLVNYGNASGKDIYQLAQKIQETILDKFGITLEIEVNVIQ</sequence>
<evidence type="ECO:0000256" key="1">
    <source>
        <dbReference type="ARBA" id="ARBA00001974"/>
    </source>
</evidence>
<organism evidence="21 22">
    <name type="scientific">Polaribacter porphyrae</name>
    <dbReference type="NCBI Taxonomy" id="1137780"/>
    <lineage>
        <taxon>Bacteria</taxon>
        <taxon>Pseudomonadati</taxon>
        <taxon>Bacteroidota</taxon>
        <taxon>Flavobacteriia</taxon>
        <taxon>Flavobacteriales</taxon>
        <taxon>Flavobacteriaceae</taxon>
    </lineage>
</organism>
<evidence type="ECO:0000256" key="17">
    <source>
        <dbReference type="ARBA" id="ARBA00031026"/>
    </source>
</evidence>
<dbReference type="Pfam" id="PF02873">
    <property type="entry name" value="MurB_C"/>
    <property type="match status" value="1"/>
</dbReference>
<feature type="active site" description="Proton donor" evidence="19">
    <location>
        <position position="235"/>
    </location>
</feature>
<accession>A0A2S7WML4</accession>
<evidence type="ECO:0000256" key="13">
    <source>
        <dbReference type="ARBA" id="ARBA00022984"/>
    </source>
</evidence>
<keyword evidence="10 19" id="KW-0274">FAD</keyword>
<dbReference type="InterPro" id="IPR036635">
    <property type="entry name" value="MurB_C_sf"/>
</dbReference>
<dbReference type="GO" id="GO:0071555">
    <property type="term" value="P:cell wall organization"/>
    <property type="evidence" value="ECO:0007669"/>
    <property type="project" value="UniProtKB-KW"/>
</dbReference>
<keyword evidence="9 19" id="KW-0285">Flavoprotein</keyword>
<evidence type="ECO:0000256" key="9">
    <source>
        <dbReference type="ARBA" id="ARBA00022630"/>
    </source>
</evidence>
<keyword evidence="8 19" id="KW-0132">Cell division</keyword>
<dbReference type="UniPathway" id="UPA00219"/>
<dbReference type="EC" id="1.3.1.98" evidence="5 19"/>
<dbReference type="GO" id="GO:0051301">
    <property type="term" value="P:cell division"/>
    <property type="evidence" value="ECO:0007669"/>
    <property type="project" value="UniProtKB-KW"/>
</dbReference>
<protein>
    <recommendedName>
        <fullName evidence="6 19">UDP-N-acetylenolpyruvoylglucosamine reductase</fullName>
        <ecNumber evidence="5 19">1.3.1.98</ecNumber>
    </recommendedName>
    <alternativeName>
        <fullName evidence="17 19">UDP-N-acetylmuramate dehydrogenase</fullName>
    </alternativeName>
</protein>
<evidence type="ECO:0000256" key="11">
    <source>
        <dbReference type="ARBA" id="ARBA00022857"/>
    </source>
</evidence>
<comment type="cofactor">
    <cofactor evidence="1 19">
        <name>FAD</name>
        <dbReference type="ChEBI" id="CHEBI:57692"/>
    </cofactor>
</comment>
<keyword evidence="12 19" id="KW-0133">Cell shape</keyword>
<comment type="caution">
    <text evidence="21">The sequence shown here is derived from an EMBL/GenBank/DDBJ whole genome shotgun (WGS) entry which is preliminary data.</text>
</comment>
<dbReference type="GO" id="GO:0005829">
    <property type="term" value="C:cytosol"/>
    <property type="evidence" value="ECO:0007669"/>
    <property type="project" value="TreeGrafter"/>
</dbReference>
<evidence type="ECO:0000259" key="20">
    <source>
        <dbReference type="PROSITE" id="PS51387"/>
    </source>
</evidence>
<evidence type="ECO:0000256" key="12">
    <source>
        <dbReference type="ARBA" id="ARBA00022960"/>
    </source>
</evidence>
<evidence type="ECO:0000256" key="4">
    <source>
        <dbReference type="ARBA" id="ARBA00004752"/>
    </source>
</evidence>
<evidence type="ECO:0000256" key="7">
    <source>
        <dbReference type="ARBA" id="ARBA00022490"/>
    </source>
</evidence>
<dbReference type="Proteomes" id="UP000238882">
    <property type="component" value="Unassembled WGS sequence"/>
</dbReference>
<dbReference type="PANTHER" id="PTHR21071">
    <property type="entry name" value="UDP-N-ACETYLENOLPYRUVOYLGLUCOSAMINE REDUCTASE"/>
    <property type="match status" value="1"/>
</dbReference>
<keyword evidence="22" id="KW-1185">Reference proteome</keyword>
<evidence type="ECO:0000256" key="3">
    <source>
        <dbReference type="ARBA" id="ARBA00004496"/>
    </source>
</evidence>
<dbReference type="GO" id="GO:0008762">
    <property type="term" value="F:UDP-N-acetylmuramate dehydrogenase activity"/>
    <property type="evidence" value="ECO:0007669"/>
    <property type="project" value="UniProtKB-UniRule"/>
</dbReference>
<dbReference type="PROSITE" id="PS51387">
    <property type="entry name" value="FAD_PCMH"/>
    <property type="match status" value="1"/>
</dbReference>
<keyword evidence="13 19" id="KW-0573">Peptidoglycan synthesis</keyword>
<evidence type="ECO:0000313" key="22">
    <source>
        <dbReference type="Proteomes" id="UP000238882"/>
    </source>
</evidence>
<keyword evidence="11 19" id="KW-0521">NADP</keyword>
<evidence type="ECO:0000256" key="10">
    <source>
        <dbReference type="ARBA" id="ARBA00022827"/>
    </source>
</evidence>
<dbReference type="SUPFAM" id="SSF56176">
    <property type="entry name" value="FAD-binding/transporter-associated domain-like"/>
    <property type="match status" value="1"/>
</dbReference>
<evidence type="ECO:0000256" key="8">
    <source>
        <dbReference type="ARBA" id="ARBA00022618"/>
    </source>
</evidence>
<gene>
    <name evidence="19" type="primary">murB</name>
    <name evidence="21" type="ORF">BTO18_06510</name>
</gene>
<evidence type="ECO:0000256" key="15">
    <source>
        <dbReference type="ARBA" id="ARBA00023306"/>
    </source>
</evidence>
<evidence type="ECO:0000256" key="2">
    <source>
        <dbReference type="ARBA" id="ARBA00003921"/>
    </source>
</evidence>
<dbReference type="InterPro" id="IPR016167">
    <property type="entry name" value="FAD-bd_PCMH_sub1"/>
</dbReference>
<dbReference type="NCBIfam" id="NF000755">
    <property type="entry name" value="PRK00046.1"/>
    <property type="match status" value="1"/>
</dbReference>
<dbReference type="NCBIfam" id="NF010478">
    <property type="entry name" value="PRK13903.1"/>
    <property type="match status" value="1"/>
</dbReference>
<dbReference type="Gene3D" id="3.90.78.10">
    <property type="entry name" value="UDP-N-acetylenolpyruvoylglucosamine reductase, C-terminal domain"/>
    <property type="match status" value="1"/>
</dbReference>
<dbReference type="GO" id="GO:0071949">
    <property type="term" value="F:FAD binding"/>
    <property type="evidence" value="ECO:0007669"/>
    <property type="project" value="InterPro"/>
</dbReference>
<keyword evidence="7 19" id="KW-0963">Cytoplasm</keyword>
<proteinExistence type="inferred from homology"/>
<keyword evidence="14 19" id="KW-0560">Oxidoreductase</keyword>
<dbReference type="RefSeq" id="WP_105015452.1">
    <property type="nucleotide sequence ID" value="NZ_MSCN01000001.1"/>
</dbReference>
<dbReference type="Gene3D" id="3.30.465.10">
    <property type="match status" value="1"/>
</dbReference>
<keyword evidence="15 19" id="KW-0131">Cell cycle</keyword>
<dbReference type="HAMAP" id="MF_00037">
    <property type="entry name" value="MurB"/>
    <property type="match status" value="1"/>
</dbReference>
<evidence type="ECO:0000256" key="5">
    <source>
        <dbReference type="ARBA" id="ARBA00012518"/>
    </source>
</evidence>
<dbReference type="OrthoDB" id="9804753at2"/>
<feature type="active site" evidence="19">
    <location>
        <position position="160"/>
    </location>
</feature>
<dbReference type="InterPro" id="IPR016166">
    <property type="entry name" value="FAD-bd_PCMH"/>
</dbReference>
<dbReference type="InterPro" id="IPR003170">
    <property type="entry name" value="MurB"/>
</dbReference>
<dbReference type="GO" id="GO:0008360">
    <property type="term" value="P:regulation of cell shape"/>
    <property type="evidence" value="ECO:0007669"/>
    <property type="project" value="UniProtKB-KW"/>
</dbReference>
<evidence type="ECO:0000256" key="19">
    <source>
        <dbReference type="HAMAP-Rule" id="MF_00037"/>
    </source>
</evidence>
<evidence type="ECO:0000256" key="14">
    <source>
        <dbReference type="ARBA" id="ARBA00023002"/>
    </source>
</evidence>
<feature type="domain" description="FAD-binding PCMH-type" evidence="20">
    <location>
        <begin position="17"/>
        <end position="184"/>
    </location>
</feature>
<evidence type="ECO:0000313" key="21">
    <source>
        <dbReference type="EMBL" id="PQJ78857.1"/>
    </source>
</evidence>
<evidence type="ECO:0000256" key="6">
    <source>
        <dbReference type="ARBA" id="ARBA00015188"/>
    </source>
</evidence>
<comment type="pathway">
    <text evidence="4 19">Cell wall biogenesis; peptidoglycan biosynthesis.</text>
</comment>
<evidence type="ECO:0000256" key="18">
    <source>
        <dbReference type="ARBA" id="ARBA00048914"/>
    </source>
</evidence>
<dbReference type="Gene3D" id="3.30.43.10">
    <property type="entry name" value="Uridine Diphospho-n-acetylenolpyruvylglucosamine Reductase, domain 2"/>
    <property type="match status" value="1"/>
</dbReference>
<dbReference type="Pfam" id="PF01565">
    <property type="entry name" value="FAD_binding_4"/>
    <property type="match status" value="1"/>
</dbReference>
<feature type="active site" evidence="19">
    <location>
        <position position="338"/>
    </location>
</feature>
<dbReference type="InterPro" id="IPR006094">
    <property type="entry name" value="Oxid_FAD_bind_N"/>
</dbReference>
<keyword evidence="16 19" id="KW-0961">Cell wall biogenesis/degradation</keyword>
<dbReference type="EMBL" id="MSCN01000001">
    <property type="protein sequence ID" value="PQJ78857.1"/>
    <property type="molecule type" value="Genomic_DNA"/>
</dbReference>
<dbReference type="NCBIfam" id="TIGR00179">
    <property type="entry name" value="murB"/>
    <property type="match status" value="1"/>
</dbReference>